<evidence type="ECO:0000313" key="2">
    <source>
        <dbReference type="Proteomes" id="UP000500857"/>
    </source>
</evidence>
<accession>A0A6H1TSL9</accession>
<organism evidence="1 2">
    <name type="scientific">Oxynema aestuarii AP17</name>
    <dbReference type="NCBI Taxonomy" id="2064643"/>
    <lineage>
        <taxon>Bacteria</taxon>
        <taxon>Bacillati</taxon>
        <taxon>Cyanobacteriota</taxon>
        <taxon>Cyanophyceae</taxon>
        <taxon>Oscillatoriophycideae</taxon>
        <taxon>Oscillatoriales</taxon>
        <taxon>Oscillatoriaceae</taxon>
        <taxon>Oxynema</taxon>
        <taxon>Oxynema aestuarii</taxon>
    </lineage>
</organism>
<dbReference type="Proteomes" id="UP000500857">
    <property type="component" value="Chromosome"/>
</dbReference>
<reference evidence="1 2" key="1">
    <citation type="submission" date="2020-04" db="EMBL/GenBank/DDBJ databases">
        <authorList>
            <person name="Basu S."/>
            <person name="Maruthanayagam V."/>
            <person name="Chakraborty S."/>
            <person name="Pramanik A."/>
            <person name="Mukherjee J."/>
            <person name="Brink B."/>
        </authorList>
    </citation>
    <scope>NUCLEOTIDE SEQUENCE [LARGE SCALE GENOMIC DNA]</scope>
    <source>
        <strain evidence="1 2">AP17</strain>
    </source>
</reference>
<proteinExistence type="predicted"/>
<dbReference type="AlphaFoldDB" id="A0A6H1TSL9"/>
<gene>
    <name evidence="1" type="ORF">HCG48_02480</name>
</gene>
<keyword evidence="2" id="KW-1185">Reference proteome</keyword>
<sequence length="141" mass="16904">MAYWVKIIYERDTYVIDLKQITAFCRSPANGKLTFWLPDNGYPIVIHPQSNPEAYQKVREYLKTAQRERRESYWVRIVYERDEYDIDLSRVHTFSRTPGNGKLTFWLPDNGMKIIIHPQSNPEDYRKIVDYIEKRTGYHLG</sequence>
<dbReference type="EMBL" id="CP051167">
    <property type="protein sequence ID" value="QIZ69592.1"/>
    <property type="molecule type" value="Genomic_DNA"/>
</dbReference>
<name>A0A6H1TSL9_9CYAN</name>
<dbReference type="RefSeq" id="WP_168567749.1">
    <property type="nucleotide sequence ID" value="NZ_CP051167.1"/>
</dbReference>
<evidence type="ECO:0000313" key="1">
    <source>
        <dbReference type="EMBL" id="QIZ69592.1"/>
    </source>
</evidence>
<protein>
    <submittedName>
        <fullName evidence="1">Uncharacterized protein</fullName>
    </submittedName>
</protein>
<dbReference type="KEGG" id="oxy:HCG48_02480"/>